<dbReference type="Pfam" id="PF06101">
    <property type="entry name" value="Vps62"/>
    <property type="match status" value="1"/>
</dbReference>
<dbReference type="KEGG" id="ach:Achl_4479"/>
<name>B8HJ33_PSECP</name>
<gene>
    <name evidence="1" type="ordered locus">Achl_4479</name>
</gene>
<dbReference type="InterPro" id="IPR009291">
    <property type="entry name" value="Vps62"/>
</dbReference>
<dbReference type="HOGENOM" id="CLU_057890_0_0_11"/>
<dbReference type="RefSeq" id="WP_012623447.1">
    <property type="nucleotide sequence ID" value="NC_011879.1"/>
</dbReference>
<keyword evidence="2" id="KW-1185">Reference proteome</keyword>
<evidence type="ECO:0000313" key="1">
    <source>
        <dbReference type="EMBL" id="ACL42430.1"/>
    </source>
</evidence>
<geneLocation type="plasmid" evidence="1 2">
    <name>pACHL01</name>
</geneLocation>
<organism evidence="1 2">
    <name type="scientific">Pseudarthrobacter chlorophenolicus (strain ATCC 700700 / DSM 12829 / CIP 107037 / JCM 12360 / KCTC 9906 / NCIMB 13794 / A6)</name>
    <name type="common">Arthrobacter chlorophenolicus</name>
    <dbReference type="NCBI Taxonomy" id="452863"/>
    <lineage>
        <taxon>Bacteria</taxon>
        <taxon>Bacillati</taxon>
        <taxon>Actinomycetota</taxon>
        <taxon>Actinomycetes</taxon>
        <taxon>Micrococcales</taxon>
        <taxon>Micrococcaceae</taxon>
        <taxon>Pseudarthrobacter</taxon>
    </lineage>
</organism>
<protein>
    <submittedName>
        <fullName evidence="1">Uncharacterized protein</fullName>
    </submittedName>
</protein>
<dbReference type="AlphaFoldDB" id="B8HJ33"/>
<accession>B8HJ33</accession>
<dbReference type="EMBL" id="CP001342">
    <property type="protein sequence ID" value="ACL42430.1"/>
    <property type="molecule type" value="Genomic_DNA"/>
</dbReference>
<proteinExistence type="predicted"/>
<reference evidence="1" key="1">
    <citation type="submission" date="2009-01" db="EMBL/GenBank/DDBJ databases">
        <title>Complete sequence of plasmid1 of Arthrobacter chlorophenolicus A6.</title>
        <authorList>
            <consortium name="US DOE Joint Genome Institute"/>
            <person name="Lucas S."/>
            <person name="Copeland A."/>
            <person name="Lapidus A."/>
            <person name="Glavina del Rio T."/>
            <person name="Tice H."/>
            <person name="Bruce D."/>
            <person name="Goodwin L."/>
            <person name="Pitluck S."/>
            <person name="Goltsman E."/>
            <person name="Clum A."/>
            <person name="Larimer F."/>
            <person name="Land M."/>
            <person name="Hauser L."/>
            <person name="Kyrpides N."/>
            <person name="Mikhailova N."/>
            <person name="Jansson J."/>
            <person name="Richardson P."/>
        </authorList>
    </citation>
    <scope>NUCLEOTIDE SEQUENCE [LARGE SCALE GENOMIC DNA]</scope>
    <source>
        <strain evidence="1">A6</strain>
        <plasmid evidence="1">pACHL01</plasmid>
    </source>
</reference>
<dbReference type="Proteomes" id="UP000002505">
    <property type="component" value="Plasmid pACHL01"/>
</dbReference>
<keyword evidence="1" id="KW-0614">Plasmid</keyword>
<sequence>MSTTATSGQETVVSSQPAEKILQAIQEADYAKNGAPFAPLLLKFTAASQLHNGWNSEKGDTQISFYSFPAPADSTDQFLPLGDFATINNADPGRAAVMLVAPIPGQLAIDGQPLLKHPTGFEWILDDKHSGNDNNIAYFWPTAPDGYEAVGVCFGFNGATPEAANYWCVHKQVLQKASLSGFWGDAGQGWKSHNGDLNVPDLTNQSMGNVDTLLLAPTTFLSVEKGGDLGRGLVLGKLFLDAKIPVADPVYYDDCQEGDKTVPGLAPAAVLPCTVVTDPNENSSPLTDPFYYLASEPYWDCFQRLPSEKATHWSRQVSVGTTTTDSNTFQRTSSLTVGAETGVEAEGLSAKVSVSFTDEMQVSVYHADEKSSLQVTTADIDLPTAKMVFVWLERTNIVLYRTEGSPDTGAEVANAVLFEKASVACTHSPS</sequence>
<evidence type="ECO:0000313" key="2">
    <source>
        <dbReference type="Proteomes" id="UP000002505"/>
    </source>
</evidence>